<proteinExistence type="predicted"/>
<keyword evidence="2" id="KW-1185">Reference proteome</keyword>
<protein>
    <recommendedName>
        <fullName evidence="3">Phage protein</fullName>
    </recommendedName>
</protein>
<organism evidence="1 2">
    <name type="scientific">Proteus alimentorum</name>
    <dbReference type="NCBI Taxonomy" id="1973495"/>
    <lineage>
        <taxon>Bacteria</taxon>
        <taxon>Pseudomonadati</taxon>
        <taxon>Pseudomonadota</taxon>
        <taxon>Gammaproteobacteria</taxon>
        <taxon>Enterobacterales</taxon>
        <taxon>Morganellaceae</taxon>
        <taxon>Proteus</taxon>
    </lineage>
</organism>
<gene>
    <name evidence="1" type="ORF">I4902_17410</name>
</gene>
<comment type="caution">
    <text evidence="1">The sequence shown here is derived from an EMBL/GenBank/DDBJ whole genome shotgun (WGS) entry which is preliminary data.</text>
</comment>
<dbReference type="RefSeq" id="WP_196568742.1">
    <property type="nucleotide sequence ID" value="NZ_JADRYY010000046.1"/>
</dbReference>
<name>A0ABS0J096_9GAMM</name>
<evidence type="ECO:0000313" key="1">
    <source>
        <dbReference type="EMBL" id="MBG2881027.1"/>
    </source>
</evidence>
<accession>A0ABS0J096</accession>
<evidence type="ECO:0008006" key="3">
    <source>
        <dbReference type="Google" id="ProtNLM"/>
    </source>
</evidence>
<dbReference type="Proteomes" id="UP000614721">
    <property type="component" value="Unassembled WGS sequence"/>
</dbReference>
<reference evidence="1 2" key="1">
    <citation type="submission" date="2020-11" db="EMBL/GenBank/DDBJ databases">
        <title>Enhanced detection system for hospital associated transmission using whole genome sequencing surveillance.</title>
        <authorList>
            <person name="Harrison L.H."/>
            <person name="Van Tyne D."/>
            <person name="Marsh J.W."/>
            <person name="Griffith M.P."/>
            <person name="Snyder D.J."/>
            <person name="Cooper V.S."/>
            <person name="Mustapha M."/>
        </authorList>
    </citation>
    <scope>NUCLEOTIDE SEQUENCE [LARGE SCALE GENOMIC DNA]</scope>
    <source>
        <strain evidence="1 2">PR00075</strain>
    </source>
</reference>
<sequence>MSFPNAAKRFQSDIENKLNQLYYMGYVTIERWELLSWFGVERISRTVWSDIVEKWDSWFEDEDAIPLQIIRCDGTTATQKYVLIRTDRVQNLFEFYE</sequence>
<dbReference type="EMBL" id="JADSJP010000046">
    <property type="protein sequence ID" value="MBG2881027.1"/>
    <property type="molecule type" value="Genomic_DNA"/>
</dbReference>
<evidence type="ECO:0000313" key="2">
    <source>
        <dbReference type="Proteomes" id="UP000614721"/>
    </source>
</evidence>